<dbReference type="GO" id="GO:0004672">
    <property type="term" value="F:protein kinase activity"/>
    <property type="evidence" value="ECO:0007669"/>
    <property type="project" value="InterPro"/>
</dbReference>
<gene>
    <name evidence="6" type="ORF">FGG08_006202</name>
</gene>
<feature type="repeat" description="ANK" evidence="3">
    <location>
        <begin position="1079"/>
        <end position="1111"/>
    </location>
</feature>
<protein>
    <recommendedName>
        <fullName evidence="5">Protein kinase domain-containing protein</fullName>
    </recommendedName>
</protein>
<dbReference type="EMBL" id="JAGHQL010000170">
    <property type="protein sequence ID" value="KAH0536974.1"/>
    <property type="molecule type" value="Genomic_DNA"/>
</dbReference>
<comment type="caution">
    <text evidence="6">The sequence shown here is derived from an EMBL/GenBank/DDBJ whole genome shotgun (WGS) entry which is preliminary data.</text>
</comment>
<dbReference type="SMART" id="SM00220">
    <property type="entry name" value="S_TKc"/>
    <property type="match status" value="1"/>
</dbReference>
<feature type="repeat" description="ANK" evidence="3">
    <location>
        <begin position="635"/>
        <end position="667"/>
    </location>
</feature>
<feature type="domain" description="Protein kinase" evidence="5">
    <location>
        <begin position="91"/>
        <end position="417"/>
    </location>
</feature>
<dbReference type="OrthoDB" id="4062651at2759"/>
<evidence type="ECO:0000313" key="7">
    <source>
        <dbReference type="Proteomes" id="UP000698800"/>
    </source>
</evidence>
<dbReference type="PROSITE" id="PS50011">
    <property type="entry name" value="PROTEIN_KINASE_DOM"/>
    <property type="match status" value="1"/>
</dbReference>
<dbReference type="PROSITE" id="PS50088">
    <property type="entry name" value="ANK_REPEAT"/>
    <property type="match status" value="3"/>
</dbReference>
<reference evidence="6" key="1">
    <citation type="submission" date="2021-03" db="EMBL/GenBank/DDBJ databases">
        <title>Comparative genomics and phylogenomic investigation of the class Geoglossomycetes provide insights into ecological specialization and systematics.</title>
        <authorList>
            <person name="Melie T."/>
            <person name="Pirro S."/>
            <person name="Miller A.N."/>
            <person name="Quandt A."/>
        </authorList>
    </citation>
    <scope>NUCLEOTIDE SEQUENCE</scope>
    <source>
        <strain evidence="6">GBOQ0MN5Z8</strain>
    </source>
</reference>
<evidence type="ECO:0000259" key="5">
    <source>
        <dbReference type="PROSITE" id="PS50011"/>
    </source>
</evidence>
<dbReference type="Pfam" id="PF00023">
    <property type="entry name" value="Ank"/>
    <property type="match status" value="1"/>
</dbReference>
<evidence type="ECO:0000256" key="3">
    <source>
        <dbReference type="PROSITE-ProRule" id="PRU00023"/>
    </source>
</evidence>
<dbReference type="SUPFAM" id="SSF56112">
    <property type="entry name" value="Protein kinase-like (PK-like)"/>
    <property type="match status" value="1"/>
</dbReference>
<dbReference type="SMART" id="SM00248">
    <property type="entry name" value="ANK"/>
    <property type="match status" value="10"/>
</dbReference>
<evidence type="ECO:0000313" key="6">
    <source>
        <dbReference type="EMBL" id="KAH0536974.1"/>
    </source>
</evidence>
<sequence length="1167" mass="128923">MAYAGLGLEGGRSPSPPRGNRVDPTSRDASGGNREGSLILSQETSPLSPSHLFSSFTSLAVTLGSHDDEYEYAQPSYILDYLRSKDIGIINIHLTKIGSGSSFYVSAIREGSKFFGSDSIVIKHTIPVSKLETKEGDKARISALMFELQVLAHKPIRRHENVVNLLGLAWETDIFELQRRWPVLLMEKADKGSLSDFLGPSETYSYQIKKDLCLDIALGLQVLHQCGVIHGDIKPDNILVFTNHDPQSKSKRPFIVKLADFGGSLFGAGINGRLCTGTWPWNAPEWKDHGFDTDTLLQTDVYSAGLLFWFVMADGRDPFAHPAFDSVPPGCREDRVGELKKTDGPFLAKLKSISGFQADVDIPALESILDCTVRVDPRSRNLDRLRKILEQGAYQPRADPDYGGLPKHQYQLRHQFLPFSSHGIASLETAISRHLTAELTFSAHDVLNNPEQASEAAYGLAVMCINEVTVGRSRDGNWDEGLRWLNMAAFLGNDRAQAVIYRAYKALGRNVLPDIMGCIPHYLASSASKGSFIAAEDLAELNLQEQLQKAKRILRLKYGGTGRLTFDRDWPLDEFDLQVFATDITIQRSPGLWVGTPQNRRGDQGYHIAASYGLQDSVKRLIEVDPLGINATNINGETPLLLACRSGHFDLSMLLLDAGADPKIASHNGDTPMHWLLAFDDDCALRVGSALFAKGADLNCCAQKASYIYCGENAFIEGTPLMRAISRNRLPIVEVLLQLGADPNATVNSASALDIAASLHYPHILKLLLSKSSSEPRTVSNASGRSLLVAAIAGGCQEAPGSMFGRLRRHGSRWRSRAQETLETLFQFGARDHLHDLPGAHNLTALFHATRSAELDIVEYLLQNGCGEDINTLSPVPTSPEEVCTPLVMSIWSKKKNIFHTLMKNGADVTIPYVFRGDTQLTPLYECASYGNDDPEFAQALIDAGVGVDESLDQYETPFGCAVRNRCFQLAECLLHNKANINFEYSRGLFFESSPKTVLGHVIVENTVGSLACLNFLLRDHDQPPSFFVQSESQHSVFHELARVPEAKQDDLASHGALRRLLDFFRPTKAQLELPFSFRKNTALHIAALTSNLEVAQGLLDAGADPAALNDDGSSPLVLARQKLYFFDELFEPQHSAKSVRKQREEGKRRREKLVHLFEEYSPNLED</sequence>
<keyword evidence="7" id="KW-1185">Reference proteome</keyword>
<evidence type="ECO:0000256" key="4">
    <source>
        <dbReference type="SAM" id="MobiDB-lite"/>
    </source>
</evidence>
<proteinExistence type="predicted"/>
<dbReference type="Pfam" id="PF12796">
    <property type="entry name" value="Ank_2"/>
    <property type="match status" value="2"/>
</dbReference>
<dbReference type="Gene3D" id="1.10.510.10">
    <property type="entry name" value="Transferase(Phosphotransferase) domain 1"/>
    <property type="match status" value="1"/>
</dbReference>
<dbReference type="InterPro" id="IPR002110">
    <property type="entry name" value="Ankyrin_rpt"/>
</dbReference>
<dbReference type="PANTHER" id="PTHR24198:SF165">
    <property type="entry name" value="ANKYRIN REPEAT-CONTAINING PROTEIN-RELATED"/>
    <property type="match status" value="1"/>
</dbReference>
<feature type="repeat" description="ANK" evidence="3">
    <location>
        <begin position="716"/>
        <end position="748"/>
    </location>
</feature>
<dbReference type="SUPFAM" id="SSF48403">
    <property type="entry name" value="Ankyrin repeat"/>
    <property type="match status" value="2"/>
</dbReference>
<keyword evidence="2 3" id="KW-0040">ANK repeat</keyword>
<dbReference type="PANTHER" id="PTHR24198">
    <property type="entry name" value="ANKYRIN REPEAT AND PROTEIN KINASE DOMAIN-CONTAINING PROTEIN"/>
    <property type="match status" value="1"/>
</dbReference>
<dbReference type="InterPro" id="IPR008271">
    <property type="entry name" value="Ser/Thr_kinase_AS"/>
</dbReference>
<dbReference type="InterPro" id="IPR000719">
    <property type="entry name" value="Prot_kinase_dom"/>
</dbReference>
<evidence type="ECO:0000256" key="1">
    <source>
        <dbReference type="ARBA" id="ARBA00022737"/>
    </source>
</evidence>
<dbReference type="PROSITE" id="PS00108">
    <property type="entry name" value="PROTEIN_KINASE_ST"/>
    <property type="match status" value="1"/>
</dbReference>
<dbReference type="GO" id="GO:0005524">
    <property type="term" value="F:ATP binding"/>
    <property type="evidence" value="ECO:0007669"/>
    <property type="project" value="InterPro"/>
</dbReference>
<dbReference type="InterPro" id="IPR036770">
    <property type="entry name" value="Ankyrin_rpt-contain_sf"/>
</dbReference>
<dbReference type="PROSITE" id="PS50297">
    <property type="entry name" value="ANK_REP_REGION"/>
    <property type="match status" value="3"/>
</dbReference>
<feature type="region of interest" description="Disordered" evidence="4">
    <location>
        <begin position="1"/>
        <end position="36"/>
    </location>
</feature>
<organism evidence="6 7">
    <name type="scientific">Glutinoglossum americanum</name>
    <dbReference type="NCBI Taxonomy" id="1670608"/>
    <lineage>
        <taxon>Eukaryota</taxon>
        <taxon>Fungi</taxon>
        <taxon>Dikarya</taxon>
        <taxon>Ascomycota</taxon>
        <taxon>Pezizomycotina</taxon>
        <taxon>Geoglossomycetes</taxon>
        <taxon>Geoglossales</taxon>
        <taxon>Geoglossaceae</taxon>
        <taxon>Glutinoglossum</taxon>
    </lineage>
</organism>
<dbReference type="PRINTS" id="PR01415">
    <property type="entry name" value="ANKYRIN"/>
</dbReference>
<dbReference type="InterPro" id="IPR011009">
    <property type="entry name" value="Kinase-like_dom_sf"/>
</dbReference>
<keyword evidence="1" id="KW-0677">Repeat</keyword>
<accession>A0A9P8KXQ9</accession>
<dbReference type="AlphaFoldDB" id="A0A9P8KXQ9"/>
<evidence type="ECO:0000256" key="2">
    <source>
        <dbReference type="ARBA" id="ARBA00023043"/>
    </source>
</evidence>
<dbReference type="Proteomes" id="UP000698800">
    <property type="component" value="Unassembled WGS sequence"/>
</dbReference>
<name>A0A9P8KXQ9_9PEZI</name>
<dbReference type="Gene3D" id="1.25.40.20">
    <property type="entry name" value="Ankyrin repeat-containing domain"/>
    <property type="match status" value="4"/>
</dbReference>
<dbReference type="Pfam" id="PF00069">
    <property type="entry name" value="Pkinase"/>
    <property type="match status" value="1"/>
</dbReference>